<evidence type="ECO:0000256" key="2">
    <source>
        <dbReference type="ARBA" id="ARBA00022741"/>
    </source>
</evidence>
<organism evidence="9 10">
    <name type="scientific">Pseudomonas monteilii</name>
    <dbReference type="NCBI Taxonomy" id="76759"/>
    <lineage>
        <taxon>Bacteria</taxon>
        <taxon>Pseudomonadati</taxon>
        <taxon>Pseudomonadota</taxon>
        <taxon>Gammaproteobacteria</taxon>
        <taxon>Pseudomonadales</taxon>
        <taxon>Pseudomonadaceae</taxon>
        <taxon>Pseudomonas</taxon>
    </lineage>
</organism>
<comment type="caution">
    <text evidence="9">The sequence shown here is derived from an EMBL/GenBank/DDBJ whole genome shotgun (WGS) entry which is preliminary data.</text>
</comment>
<keyword evidence="3" id="KW-0378">Hydrolase</keyword>
<dbReference type="InterPro" id="IPR041679">
    <property type="entry name" value="DNA2/NAM7-like_C"/>
</dbReference>
<evidence type="ECO:0000259" key="7">
    <source>
        <dbReference type="Pfam" id="PF13086"/>
    </source>
</evidence>
<dbReference type="CDD" id="cd18808">
    <property type="entry name" value="SF1_C_Upf1"/>
    <property type="match status" value="1"/>
</dbReference>
<dbReference type="InterPro" id="IPR027417">
    <property type="entry name" value="P-loop_NTPase"/>
</dbReference>
<evidence type="ECO:0000256" key="4">
    <source>
        <dbReference type="ARBA" id="ARBA00022806"/>
    </source>
</evidence>
<dbReference type="Gene3D" id="3.40.50.300">
    <property type="entry name" value="P-loop containing nucleotide triphosphate hydrolases"/>
    <property type="match status" value="3"/>
</dbReference>
<evidence type="ECO:0000256" key="3">
    <source>
        <dbReference type="ARBA" id="ARBA00022801"/>
    </source>
</evidence>
<evidence type="ECO:0000256" key="6">
    <source>
        <dbReference type="SAM" id="Coils"/>
    </source>
</evidence>
<dbReference type="InterPro" id="IPR050534">
    <property type="entry name" value="Coronavir_polyprotein_1ab"/>
</dbReference>
<sequence length="1121" mass="120962">MPPPTDDKAAIIRYWHAVELLSPQTAPVPTTKERASPNDAVVLDLSRGGTLITPWSPQSPLAKMIIPKQRAWSHLVYGHCFDYRLIVSLLEQKFGADNAYRETRESITGLYAVRFTAQGMMVADSFVLSSAAWFAGRVLGGKDWLRGFDAAQDAAAEIAGETLAGVVTAQALETLTDKILSHLSLDDFFGPDGRCYICASTPLRPNAEPTDDPLNSFILDDLAKVAGEVVRGNFSAPLNAYLARHEGSQRIDLKDDASSGTQCALLGVGRYPAGCWPTPGDLGLVHSQQLAVNVIHDRLQKAEGLLSVNGPPGTGKTTLLRDIVAAVVTARADALARFASSADAFLQKGTVVDADKNRGYWSLHPDLLGHEIVIGSSNNGAIENVTLELPQADKVDASWLKEYDLYADIAELVSGQPAWGLISAPLGSKSRRSAFVAAFWNGVPKRKAGAAPKSGEGKPSAADAGLRHDAVNIEAGAGPVIAGGDLFKGTGQARPAEVSGNPASAGGIQEQKGGMEAWLNEQRKDYSAVEKAALWQQAVQRYLNAKREADQVCEGARRIGSLLSQRHKICEGIPRLQQALADGEAEIRAVAQAVKDNDQHGVQAAEQLGTALNEVAELMKRRPGFWDNLISFGQAGRRWAQEEQQASAQRDLAQRRCRRIDLEMETLREQVQQLKTARAETKAAAEHAHQAATRLTDEAIVLADRYGAEHLRILIQTGVIGRGEAIELAEPWKIPGWRRAKAKVFLEAMRLHQTLFQLESSRVFTNLTLANAVIEGQRYQNIPREAIRSVWGTLFMAVPVVSSTFASFGRCFSTMGTGDIGWLLVDEAGQASPQQAVGALWRSRRVVMVGDPLQLEPINQVPSSALEHMRRGFGVAAHWMPHQLSAQRLADMANPIGKEIGPEGDKVWVGLPLVVHRRCDRPMFEVANRIAYSGGMVYGTSPRVSNTPATLPTGWVRASGTSRGNWVPSEGQALNRLVTLLTLEGVDPKSIAVVTPFGDVARQVAGSHLARAGATCGTVHTMQGKEASCVVLVLGGNADPQRPGARDWAVSKPNLLNVAVTRAKQRLYVIGDRADWAKRRYFSEIMDLLPVVDVEAALAAMEGSVSVNARGDGARSAGDLQ</sequence>
<reference evidence="9 10" key="1">
    <citation type="submission" date="2017-12" db="EMBL/GenBank/DDBJ databases">
        <title>Isolation and characterization of an aerobic denitrifying Pseudomonas monteilii CY06 from aquaculture ponds.</title>
        <authorList>
            <person name="Ma Q."/>
            <person name="Cai Y."/>
            <person name="He Z."/>
        </authorList>
    </citation>
    <scope>NUCLEOTIDE SEQUENCE [LARGE SCALE GENOMIC DNA]</scope>
    <source>
        <strain evidence="9 10">CY06</strain>
    </source>
</reference>
<feature type="domain" description="DNA2/NAM7 helicase-like C-terminal" evidence="8">
    <location>
        <begin position="968"/>
        <end position="1073"/>
    </location>
</feature>
<comment type="similarity">
    <text evidence="1">Belongs to the DNA2/NAM7 helicase family.</text>
</comment>
<keyword evidence="5" id="KW-0067">ATP-binding</keyword>
<dbReference type="GO" id="GO:0016787">
    <property type="term" value="F:hydrolase activity"/>
    <property type="evidence" value="ECO:0007669"/>
    <property type="project" value="UniProtKB-KW"/>
</dbReference>
<protein>
    <submittedName>
        <fullName evidence="9">DNA helicase</fullName>
    </submittedName>
</protein>
<dbReference type="InterPro" id="IPR041677">
    <property type="entry name" value="DNA2/NAM7_AAA_11"/>
</dbReference>
<name>A0A2N1IYB3_9PSED</name>
<proteinExistence type="inferred from homology"/>
<evidence type="ECO:0000313" key="10">
    <source>
        <dbReference type="Proteomes" id="UP000233399"/>
    </source>
</evidence>
<dbReference type="PANTHER" id="PTHR43788:SF8">
    <property type="entry name" value="DNA-BINDING PROTEIN SMUBP-2"/>
    <property type="match status" value="1"/>
</dbReference>
<dbReference type="EMBL" id="PJCG01000002">
    <property type="protein sequence ID" value="PKI25735.1"/>
    <property type="molecule type" value="Genomic_DNA"/>
</dbReference>
<dbReference type="Proteomes" id="UP000233399">
    <property type="component" value="Unassembled WGS sequence"/>
</dbReference>
<keyword evidence="6" id="KW-0175">Coiled coil</keyword>
<dbReference type="Pfam" id="PF13086">
    <property type="entry name" value="AAA_11"/>
    <property type="match status" value="1"/>
</dbReference>
<evidence type="ECO:0000256" key="5">
    <source>
        <dbReference type="ARBA" id="ARBA00022840"/>
    </source>
</evidence>
<dbReference type="GO" id="GO:0005524">
    <property type="term" value="F:ATP binding"/>
    <property type="evidence" value="ECO:0007669"/>
    <property type="project" value="UniProtKB-KW"/>
</dbReference>
<dbReference type="AlphaFoldDB" id="A0A2N1IYB3"/>
<dbReference type="SUPFAM" id="SSF52540">
    <property type="entry name" value="P-loop containing nucleoside triphosphate hydrolases"/>
    <property type="match status" value="1"/>
</dbReference>
<feature type="domain" description="DNA2/NAM7 helicase helicase" evidence="7">
    <location>
        <begin position="646"/>
        <end position="858"/>
    </location>
</feature>
<dbReference type="PANTHER" id="PTHR43788">
    <property type="entry name" value="DNA2/NAM7 HELICASE FAMILY MEMBER"/>
    <property type="match status" value="1"/>
</dbReference>
<dbReference type="GO" id="GO:0043139">
    <property type="term" value="F:5'-3' DNA helicase activity"/>
    <property type="evidence" value="ECO:0007669"/>
    <property type="project" value="TreeGrafter"/>
</dbReference>
<evidence type="ECO:0000256" key="1">
    <source>
        <dbReference type="ARBA" id="ARBA00007913"/>
    </source>
</evidence>
<evidence type="ECO:0000259" key="8">
    <source>
        <dbReference type="Pfam" id="PF13087"/>
    </source>
</evidence>
<gene>
    <name evidence="9" type="ORF">CXB65_01325</name>
</gene>
<accession>A0A2N1IYB3</accession>
<dbReference type="InterPro" id="IPR047187">
    <property type="entry name" value="SF1_C_Upf1"/>
</dbReference>
<keyword evidence="4 9" id="KW-0347">Helicase</keyword>
<feature type="coiled-coil region" evidence="6">
    <location>
        <begin position="650"/>
        <end position="684"/>
    </location>
</feature>
<keyword evidence="2" id="KW-0547">Nucleotide-binding</keyword>
<dbReference type="Pfam" id="PF13087">
    <property type="entry name" value="AAA_12"/>
    <property type="match status" value="1"/>
</dbReference>
<evidence type="ECO:0000313" key="9">
    <source>
        <dbReference type="EMBL" id="PKI25735.1"/>
    </source>
</evidence>